<keyword evidence="3" id="KW-1185">Reference proteome</keyword>
<accession>A0A9J7I5Y2</accession>
<feature type="transmembrane region" description="Helical" evidence="1">
    <location>
        <begin position="85"/>
        <end position="108"/>
    </location>
</feature>
<evidence type="ECO:0000313" key="4">
    <source>
        <dbReference type="RefSeq" id="XP_005189445.2"/>
    </source>
</evidence>
<dbReference type="Proteomes" id="UP001652621">
    <property type="component" value="Unplaced"/>
</dbReference>
<keyword evidence="1" id="KW-0812">Transmembrane</keyword>
<name>A0A9J7I5Y2_MUSDO</name>
<gene>
    <name evidence="4" type="primary">LOC101896364</name>
</gene>
<dbReference type="VEuPathDB" id="VectorBase:MDOMA2_019361"/>
<dbReference type="RefSeq" id="XP_005189445.2">
    <property type="nucleotide sequence ID" value="XM_005189388.4"/>
</dbReference>
<dbReference type="Pfam" id="PF16028">
    <property type="entry name" value="SLC3A2_N"/>
    <property type="match status" value="1"/>
</dbReference>
<proteinExistence type="predicted"/>
<dbReference type="OrthoDB" id="204980at2759"/>
<sequence>MPPNETTVLLTNYREKRMLNTPRTKYGSQTQARVLDEVTDVHIVNVSKDPEEYERIFSLEEYPSPLTLAELLPFQDDPWWQKFRLILFFLFWLIFLFTLITACLIAYLEVDGTSCPAISSSPSPPTLLASPTALTTMSSILSSKLAIMP</sequence>
<keyword evidence="1" id="KW-1133">Transmembrane helix</keyword>
<organism evidence="3 4">
    <name type="scientific">Musca domestica</name>
    <name type="common">House fly</name>
    <dbReference type="NCBI Taxonomy" id="7370"/>
    <lineage>
        <taxon>Eukaryota</taxon>
        <taxon>Metazoa</taxon>
        <taxon>Ecdysozoa</taxon>
        <taxon>Arthropoda</taxon>
        <taxon>Hexapoda</taxon>
        <taxon>Insecta</taxon>
        <taxon>Pterygota</taxon>
        <taxon>Neoptera</taxon>
        <taxon>Endopterygota</taxon>
        <taxon>Diptera</taxon>
        <taxon>Brachycera</taxon>
        <taxon>Muscomorpha</taxon>
        <taxon>Muscoidea</taxon>
        <taxon>Muscidae</taxon>
        <taxon>Musca</taxon>
    </lineage>
</organism>
<dbReference type="eggNOG" id="ENOG502TCK9">
    <property type="taxonomic scope" value="Eukaryota"/>
</dbReference>
<dbReference type="InterPro" id="IPR031984">
    <property type="entry name" value="SLC3A2_N"/>
</dbReference>
<protein>
    <submittedName>
        <fullName evidence="4">Uncharacterized protein LOC101896364</fullName>
    </submittedName>
</protein>
<dbReference type="VEuPathDB" id="VectorBase:MDOA002971"/>
<feature type="domain" description="Solute carrier family 3 member 2 N-terminal" evidence="2">
    <location>
        <begin position="62"/>
        <end position="109"/>
    </location>
</feature>
<keyword evidence="1" id="KW-0472">Membrane</keyword>
<evidence type="ECO:0000313" key="3">
    <source>
        <dbReference type="Proteomes" id="UP001652621"/>
    </source>
</evidence>
<evidence type="ECO:0000256" key="1">
    <source>
        <dbReference type="SAM" id="Phobius"/>
    </source>
</evidence>
<dbReference type="GeneID" id="101896364"/>
<evidence type="ECO:0000259" key="2">
    <source>
        <dbReference type="Pfam" id="PF16028"/>
    </source>
</evidence>
<reference evidence="4" key="1">
    <citation type="submission" date="2025-08" db="UniProtKB">
        <authorList>
            <consortium name="RefSeq"/>
        </authorList>
    </citation>
    <scope>IDENTIFICATION</scope>
    <source>
        <strain evidence="4">Aabys</strain>
        <tissue evidence="4">Whole body</tissue>
    </source>
</reference>